<proteinExistence type="predicted"/>
<dbReference type="AlphaFoldDB" id="A0A1H9VNV8"/>
<organism evidence="2 3">
    <name type="scientific">Pedococcus cremeus</name>
    <dbReference type="NCBI Taxonomy" id="587636"/>
    <lineage>
        <taxon>Bacteria</taxon>
        <taxon>Bacillati</taxon>
        <taxon>Actinomycetota</taxon>
        <taxon>Actinomycetes</taxon>
        <taxon>Micrococcales</taxon>
        <taxon>Intrasporangiaceae</taxon>
        <taxon>Pedococcus</taxon>
    </lineage>
</organism>
<dbReference type="Pfam" id="PF20274">
    <property type="entry name" value="cREC_REC"/>
    <property type="match status" value="1"/>
</dbReference>
<dbReference type="Proteomes" id="UP000199019">
    <property type="component" value="Unassembled WGS sequence"/>
</dbReference>
<feature type="domain" description="Cyclic-phosphate processing Receiver" evidence="1">
    <location>
        <begin position="2"/>
        <end position="89"/>
    </location>
</feature>
<reference evidence="3" key="1">
    <citation type="submission" date="2016-10" db="EMBL/GenBank/DDBJ databases">
        <authorList>
            <person name="Varghese N."/>
            <person name="Submissions S."/>
        </authorList>
    </citation>
    <scope>NUCLEOTIDE SEQUENCE [LARGE SCALE GENOMIC DNA]</scope>
    <source>
        <strain evidence="3">CGMCC 1.6963</strain>
    </source>
</reference>
<evidence type="ECO:0000313" key="2">
    <source>
        <dbReference type="EMBL" id="SES23312.1"/>
    </source>
</evidence>
<protein>
    <recommendedName>
        <fullName evidence="1">Cyclic-phosphate processing Receiver domain-containing protein</fullName>
    </recommendedName>
</protein>
<dbReference type="InterPro" id="IPR046909">
    <property type="entry name" value="cREC_REC"/>
</dbReference>
<dbReference type="EMBL" id="FOHB01000004">
    <property type="protein sequence ID" value="SES23312.1"/>
    <property type="molecule type" value="Genomic_DNA"/>
</dbReference>
<evidence type="ECO:0000313" key="3">
    <source>
        <dbReference type="Proteomes" id="UP000199019"/>
    </source>
</evidence>
<accession>A0A1H9VNV8</accession>
<dbReference type="OrthoDB" id="5124760at2"/>
<name>A0A1H9VNV8_9MICO</name>
<sequence>MVLVDDTRDFKDGRPAVTARTSAEAVALLQRLDRTTIDELWLDYDLGFGDTAQPVVDHLVAAAAYGTPQEVGTIRVHSSNIRHGQRICAELVAAGYPARRSYGAGLFVRARWSPA</sequence>
<dbReference type="STRING" id="587636.SAMN05216199_2466"/>
<evidence type="ECO:0000259" key="1">
    <source>
        <dbReference type="Pfam" id="PF20274"/>
    </source>
</evidence>
<dbReference type="RefSeq" id="WP_091758536.1">
    <property type="nucleotide sequence ID" value="NZ_FOHB01000004.1"/>
</dbReference>
<keyword evidence="3" id="KW-1185">Reference proteome</keyword>
<gene>
    <name evidence="2" type="ORF">SAMN05216199_2466</name>
</gene>